<evidence type="ECO:0000313" key="3">
    <source>
        <dbReference type="Proteomes" id="UP000485058"/>
    </source>
</evidence>
<reference evidence="2 3" key="1">
    <citation type="submission" date="2020-02" db="EMBL/GenBank/DDBJ databases">
        <title>Draft genome sequence of Haematococcus lacustris strain NIES-144.</title>
        <authorList>
            <person name="Morimoto D."/>
            <person name="Nakagawa S."/>
            <person name="Yoshida T."/>
            <person name="Sawayama S."/>
        </authorList>
    </citation>
    <scope>NUCLEOTIDE SEQUENCE [LARGE SCALE GENOMIC DNA]</scope>
    <source>
        <strain evidence="2 3">NIES-144</strain>
    </source>
</reference>
<dbReference type="Gene3D" id="3.50.50.60">
    <property type="entry name" value="FAD/NAD(P)-binding domain"/>
    <property type="match status" value="1"/>
</dbReference>
<dbReference type="InterPro" id="IPR006076">
    <property type="entry name" value="FAD-dep_OxRdtase"/>
</dbReference>
<protein>
    <submittedName>
        <fullName evidence="2">N-methyl-L-tryptophan oxidase</fullName>
    </submittedName>
</protein>
<accession>A0A699ZKG1</accession>
<dbReference type="SUPFAM" id="SSF51905">
    <property type="entry name" value="FAD/NAD(P)-binding domain"/>
    <property type="match status" value="1"/>
</dbReference>
<dbReference type="EMBL" id="BLLF01000971">
    <property type="protein sequence ID" value="GFH16262.1"/>
    <property type="molecule type" value="Genomic_DNA"/>
</dbReference>
<dbReference type="AlphaFoldDB" id="A0A699ZKG1"/>
<comment type="caution">
    <text evidence="2">The sequence shown here is derived from an EMBL/GenBank/DDBJ whole genome shotgun (WGS) entry which is preliminary data.</text>
</comment>
<evidence type="ECO:0000259" key="1">
    <source>
        <dbReference type="Pfam" id="PF01266"/>
    </source>
</evidence>
<evidence type="ECO:0000313" key="2">
    <source>
        <dbReference type="EMBL" id="GFH16262.1"/>
    </source>
</evidence>
<dbReference type="Pfam" id="PF01266">
    <property type="entry name" value="DAO"/>
    <property type="match status" value="1"/>
</dbReference>
<sequence length="88" mass="9261">MHNAYSHSLAAAAAVKGRAAGQLPRRPASTEYDVAVIGLGAFGSAACYHLALQGLKVLGLEQQPALQQQAGRQLFVKTAPNYILLARC</sequence>
<gene>
    <name evidence="2" type="ORF">HaLaN_12647</name>
</gene>
<keyword evidence="3" id="KW-1185">Reference proteome</keyword>
<feature type="domain" description="FAD dependent oxidoreductase" evidence="1">
    <location>
        <begin position="33"/>
        <end position="71"/>
    </location>
</feature>
<proteinExistence type="predicted"/>
<name>A0A699ZKG1_HAELA</name>
<organism evidence="2 3">
    <name type="scientific">Haematococcus lacustris</name>
    <name type="common">Green alga</name>
    <name type="synonym">Haematococcus pluvialis</name>
    <dbReference type="NCBI Taxonomy" id="44745"/>
    <lineage>
        <taxon>Eukaryota</taxon>
        <taxon>Viridiplantae</taxon>
        <taxon>Chlorophyta</taxon>
        <taxon>core chlorophytes</taxon>
        <taxon>Chlorophyceae</taxon>
        <taxon>CS clade</taxon>
        <taxon>Chlamydomonadales</taxon>
        <taxon>Haematococcaceae</taxon>
        <taxon>Haematococcus</taxon>
    </lineage>
</organism>
<dbReference type="InterPro" id="IPR036188">
    <property type="entry name" value="FAD/NAD-bd_sf"/>
</dbReference>
<dbReference type="Proteomes" id="UP000485058">
    <property type="component" value="Unassembled WGS sequence"/>
</dbReference>